<dbReference type="RefSeq" id="WP_203813431.1">
    <property type="nucleotide sequence ID" value="NZ_BOMY01000053.1"/>
</dbReference>
<proteinExistence type="predicted"/>
<comment type="caution">
    <text evidence="1">The sequence shown here is derived from an EMBL/GenBank/DDBJ whole genome shotgun (WGS) entry which is preliminary data.</text>
</comment>
<reference evidence="1" key="1">
    <citation type="submission" date="2021-01" db="EMBL/GenBank/DDBJ databases">
        <title>Whole genome shotgun sequence of Actinoplanes tereljensis NBRC 105297.</title>
        <authorList>
            <person name="Komaki H."/>
            <person name="Tamura T."/>
        </authorList>
    </citation>
    <scope>NUCLEOTIDE SEQUENCE</scope>
    <source>
        <strain evidence="1">NBRC 105297</strain>
    </source>
</reference>
<dbReference type="AlphaFoldDB" id="A0A919NVQ8"/>
<organism evidence="1 2">
    <name type="scientific">Paractinoplanes tereljensis</name>
    <dbReference type="NCBI Taxonomy" id="571912"/>
    <lineage>
        <taxon>Bacteria</taxon>
        <taxon>Bacillati</taxon>
        <taxon>Actinomycetota</taxon>
        <taxon>Actinomycetes</taxon>
        <taxon>Micromonosporales</taxon>
        <taxon>Micromonosporaceae</taxon>
        <taxon>Paractinoplanes</taxon>
    </lineage>
</organism>
<gene>
    <name evidence="1" type="ORF">Ate02nite_83430</name>
</gene>
<accession>A0A919NVQ8</accession>
<name>A0A919NVQ8_9ACTN</name>
<protein>
    <submittedName>
        <fullName evidence="1">Uncharacterized protein</fullName>
    </submittedName>
</protein>
<evidence type="ECO:0000313" key="1">
    <source>
        <dbReference type="EMBL" id="GIF25613.1"/>
    </source>
</evidence>
<keyword evidence="2" id="KW-1185">Reference proteome</keyword>
<sequence>MRSPYTVTPDAPAGAPHCLDLIGTADLDDTDRVAIAAAEAAGARALWRTWLAGPQPRRVYLVQGPRIALGDQVIAFAEPDDLDGREKAALAYSALLWTAAPAPEIQFAELFDEDGTHLDGPDRDRVLGYLAAAPRLLVTTVLIEDVVDGTESVPMDLRTDGTWVWSEGTRHYLDRHRFAPDPSLLQHIAAAGYAVPPVGPAALHRALAAVSKPA</sequence>
<evidence type="ECO:0000313" key="2">
    <source>
        <dbReference type="Proteomes" id="UP000623608"/>
    </source>
</evidence>
<dbReference type="Proteomes" id="UP000623608">
    <property type="component" value="Unassembled WGS sequence"/>
</dbReference>
<dbReference type="EMBL" id="BOMY01000053">
    <property type="protein sequence ID" value="GIF25613.1"/>
    <property type="molecule type" value="Genomic_DNA"/>
</dbReference>